<organism evidence="1 2">
    <name type="scientific">Engystomops pustulosus</name>
    <name type="common">Tungara frog</name>
    <name type="synonym">Physalaemus pustulosus</name>
    <dbReference type="NCBI Taxonomy" id="76066"/>
    <lineage>
        <taxon>Eukaryota</taxon>
        <taxon>Metazoa</taxon>
        <taxon>Chordata</taxon>
        <taxon>Craniata</taxon>
        <taxon>Vertebrata</taxon>
        <taxon>Euteleostomi</taxon>
        <taxon>Amphibia</taxon>
        <taxon>Batrachia</taxon>
        <taxon>Anura</taxon>
        <taxon>Neobatrachia</taxon>
        <taxon>Hyloidea</taxon>
        <taxon>Leptodactylidae</taxon>
        <taxon>Leiuperinae</taxon>
        <taxon>Engystomops</taxon>
    </lineage>
</organism>
<reference evidence="1" key="1">
    <citation type="thesis" date="2020" institute="ProQuest LLC" country="789 East Eisenhower Parkway, Ann Arbor, MI, USA">
        <title>Comparative Genomics and Chromosome Evolution.</title>
        <authorList>
            <person name="Mudd A.B."/>
        </authorList>
    </citation>
    <scope>NUCLEOTIDE SEQUENCE</scope>
    <source>
        <strain evidence="1">237g6f4</strain>
        <tissue evidence="1">Blood</tissue>
    </source>
</reference>
<gene>
    <name evidence="1" type="ORF">GDO81_004825</name>
</gene>
<dbReference type="PANTHER" id="PTHR33769">
    <property type="entry name" value="TESTIS-EXPRESSED PROTEIN 26 ISOFORM X3"/>
    <property type="match status" value="1"/>
</dbReference>
<dbReference type="InterPro" id="IPR043460">
    <property type="entry name" value="MEDAG/TEX26"/>
</dbReference>
<dbReference type="EMBL" id="WNYA01000002">
    <property type="protein sequence ID" value="KAG8584920.1"/>
    <property type="molecule type" value="Genomic_DNA"/>
</dbReference>
<evidence type="ECO:0008006" key="3">
    <source>
        <dbReference type="Google" id="ProtNLM"/>
    </source>
</evidence>
<evidence type="ECO:0000313" key="1">
    <source>
        <dbReference type="EMBL" id="KAG8584920.1"/>
    </source>
</evidence>
<dbReference type="Proteomes" id="UP000824782">
    <property type="component" value="Unassembled WGS sequence"/>
</dbReference>
<name>A0AAV7CIU6_ENGPU</name>
<dbReference type="PANTHER" id="PTHR33769:SF1">
    <property type="entry name" value="TESTIS-EXPRESSED PROTEIN 26"/>
    <property type="match status" value="1"/>
</dbReference>
<dbReference type="GO" id="GO:0005737">
    <property type="term" value="C:cytoplasm"/>
    <property type="evidence" value="ECO:0007669"/>
    <property type="project" value="TreeGrafter"/>
</dbReference>
<comment type="caution">
    <text evidence="1">The sequence shown here is derived from an EMBL/GenBank/DDBJ whole genome shotgun (WGS) entry which is preliminary data.</text>
</comment>
<dbReference type="AlphaFoldDB" id="A0AAV7CIU6"/>
<accession>A0AAV7CIU6</accession>
<protein>
    <recommendedName>
        <fullName evidence="3">Testis-expressed protein 26</fullName>
    </recommendedName>
</protein>
<proteinExistence type="predicted"/>
<evidence type="ECO:0000313" key="2">
    <source>
        <dbReference type="Proteomes" id="UP000824782"/>
    </source>
</evidence>
<sequence>MASLGGNIWDPYETSMKRDYPHNGCTPPVAIRPKTSKSYRNPYYLCDPIGMSIYSDEFSWKPYSKPEPIRAATASGARNNRPHPDKTFSAWKLPHEEKKIAHDSRSPWMKPPTIEEVQRVMKSQYLSTYKGDYLGTPQGYQVKYAIDTSPNWRKDVPQPLATESRFNYQVQPRCPKLDDFTHKYGCYANRHLSVKGVVPSVTYSHIRNQENKKHLTTYQRHFGRSFLDLSALAHLSPEEAASYLQDLPNEERRILEKILKTCRGEEYSDHHRCSKRSLLAPK</sequence>
<keyword evidence="2" id="KW-1185">Reference proteome</keyword>